<proteinExistence type="inferred from homology"/>
<dbReference type="RefSeq" id="WP_344101701.1">
    <property type="nucleotide sequence ID" value="NZ_BAAANL010000003.1"/>
</dbReference>
<dbReference type="InterPro" id="IPR029035">
    <property type="entry name" value="DHS-like_NAD/FAD-binding_dom"/>
</dbReference>
<dbReference type="InterPro" id="IPR012001">
    <property type="entry name" value="Thiamin_PyroP_enz_TPP-bd_dom"/>
</dbReference>
<organism evidence="15 16">
    <name type="scientific">Myceligenerans crystallogenes</name>
    <dbReference type="NCBI Taxonomy" id="316335"/>
    <lineage>
        <taxon>Bacteria</taxon>
        <taxon>Bacillati</taxon>
        <taxon>Actinomycetota</taxon>
        <taxon>Actinomycetes</taxon>
        <taxon>Micrococcales</taxon>
        <taxon>Promicromonosporaceae</taxon>
        <taxon>Myceligenerans</taxon>
    </lineage>
</organism>
<dbReference type="Pfam" id="PF02776">
    <property type="entry name" value="TPP_enzyme_N"/>
    <property type="match status" value="1"/>
</dbReference>
<dbReference type="EMBL" id="BAAANL010000003">
    <property type="protein sequence ID" value="GAA1860552.1"/>
    <property type="molecule type" value="Genomic_DNA"/>
</dbReference>
<evidence type="ECO:0000256" key="7">
    <source>
        <dbReference type="ARBA" id="ARBA00022793"/>
    </source>
</evidence>
<sequence>MSDPYTVGQYLVDRLRQVGLGHLFSIAGDYTIRWVNGYVGPSPIAVIEEVNELNAGYAADGYARLNGIGALCVTYSPGALSAVNAIAGAYAERVPVVLINGTPDIKKTLTFEQTGFIAHHFISGRETDAQAFEHLTAATVRIDNPDLAGMLIDYALTQCLTERRPVYIELLQDIVDLECEPPRGELRPARTMSDAAGLKESVATIAAMLEKASNPLIWVGIEVDRLGLHEQAETLVRQLNIPYVTEFLSKSVLAEDDTLFAGVFDGQASSAEVQSLVEEADFVLALGVWLTDLNSLGWDPRFEKTAFVSFDTVKYGTYFWPQVALAHAIDALTTSGVARETTPLRAVTPPAPAPPDPAAPITYTGFYEVIPRYVDENTIVGSDASLNYFGSLLLRVPTARAFFAQPSYSSIGYISPAATGVCLAKRSEQRVMVFAGDGGFQMSAQCLSTQTRFGLDPIIFVVDNGVYGVEQWLADPSVFRTDQPFYDSCYLHRWEYSKLAAVFGCQGWKVTTYGELDDAVRGALANTSGPSIIQVVVDDKSLPVNAEWKKT</sequence>
<evidence type="ECO:0000256" key="8">
    <source>
        <dbReference type="ARBA" id="ARBA00022842"/>
    </source>
</evidence>
<evidence type="ECO:0000256" key="2">
    <source>
        <dbReference type="ARBA" id="ARBA00001964"/>
    </source>
</evidence>
<comment type="function">
    <text evidence="3">Decarboxylates branched-chain and aromatic alpha-keto acids to aldehydes.</text>
</comment>
<gene>
    <name evidence="15" type="ORF">GCM10009751_17670</name>
</gene>
<keyword evidence="6" id="KW-0479">Metal-binding</keyword>
<reference evidence="16" key="1">
    <citation type="journal article" date="2019" name="Int. J. Syst. Evol. Microbiol.">
        <title>The Global Catalogue of Microorganisms (GCM) 10K type strain sequencing project: providing services to taxonomists for standard genome sequencing and annotation.</title>
        <authorList>
            <consortium name="The Broad Institute Genomics Platform"/>
            <consortium name="The Broad Institute Genome Sequencing Center for Infectious Disease"/>
            <person name="Wu L."/>
            <person name="Ma J."/>
        </authorList>
    </citation>
    <scope>NUCLEOTIDE SEQUENCE [LARGE SCALE GENOMIC DNA]</scope>
    <source>
        <strain evidence="16">JCM 14326</strain>
    </source>
</reference>
<comment type="cofactor">
    <cofactor evidence="1">
        <name>a metal cation</name>
        <dbReference type="ChEBI" id="CHEBI:25213"/>
    </cofactor>
</comment>
<evidence type="ECO:0000256" key="4">
    <source>
        <dbReference type="ARBA" id="ARBA00007812"/>
    </source>
</evidence>
<dbReference type="SUPFAM" id="SSF52467">
    <property type="entry name" value="DHS-like NAD/FAD-binding domain"/>
    <property type="match status" value="1"/>
</dbReference>
<dbReference type="PANTHER" id="PTHR43452">
    <property type="entry name" value="PYRUVATE DECARBOXYLASE"/>
    <property type="match status" value="1"/>
</dbReference>
<dbReference type="InterPro" id="IPR029061">
    <property type="entry name" value="THDP-binding"/>
</dbReference>
<feature type="domain" description="Thiamine pyrophosphate enzyme N-terminal TPP-binding" evidence="14">
    <location>
        <begin position="6"/>
        <end position="109"/>
    </location>
</feature>
<evidence type="ECO:0000256" key="9">
    <source>
        <dbReference type="ARBA" id="ARBA00023052"/>
    </source>
</evidence>
<dbReference type="Pfam" id="PF02775">
    <property type="entry name" value="TPP_enzyme_C"/>
    <property type="match status" value="1"/>
</dbReference>
<keyword evidence="8" id="KW-0460">Magnesium</keyword>
<evidence type="ECO:0000313" key="15">
    <source>
        <dbReference type="EMBL" id="GAA1860552.1"/>
    </source>
</evidence>
<evidence type="ECO:0000259" key="12">
    <source>
        <dbReference type="Pfam" id="PF00205"/>
    </source>
</evidence>
<dbReference type="Gene3D" id="3.40.50.1220">
    <property type="entry name" value="TPP-binding domain"/>
    <property type="match status" value="1"/>
</dbReference>
<feature type="domain" description="Thiamine pyrophosphate enzyme TPP-binding" evidence="13">
    <location>
        <begin position="394"/>
        <end position="535"/>
    </location>
</feature>
<keyword evidence="9 11" id="KW-0786">Thiamine pyrophosphate</keyword>
<evidence type="ECO:0000313" key="16">
    <source>
        <dbReference type="Proteomes" id="UP001501094"/>
    </source>
</evidence>
<dbReference type="Gene3D" id="3.40.50.970">
    <property type="match status" value="2"/>
</dbReference>
<dbReference type="SUPFAM" id="SSF52518">
    <property type="entry name" value="Thiamin diphosphate-binding fold (THDP-binding)"/>
    <property type="match status" value="2"/>
</dbReference>
<dbReference type="InterPro" id="IPR012000">
    <property type="entry name" value="Thiamin_PyroP_enz_cen_dom"/>
</dbReference>
<dbReference type="InterPro" id="IPR012110">
    <property type="entry name" value="PDC/IPDC-like"/>
</dbReference>
<comment type="caution">
    <text evidence="15">The sequence shown here is derived from an EMBL/GenBank/DDBJ whole genome shotgun (WGS) entry which is preliminary data.</text>
</comment>
<evidence type="ECO:0000256" key="10">
    <source>
        <dbReference type="ARBA" id="ARBA00023239"/>
    </source>
</evidence>
<evidence type="ECO:0000256" key="1">
    <source>
        <dbReference type="ARBA" id="ARBA00001920"/>
    </source>
</evidence>
<accession>A0ABP4ZJP6</accession>
<comment type="cofactor">
    <cofactor evidence="2">
        <name>thiamine diphosphate</name>
        <dbReference type="ChEBI" id="CHEBI:58937"/>
    </cofactor>
</comment>
<evidence type="ECO:0000256" key="3">
    <source>
        <dbReference type="ARBA" id="ARBA00002938"/>
    </source>
</evidence>
<dbReference type="Pfam" id="PF00205">
    <property type="entry name" value="TPP_enzyme_M"/>
    <property type="match status" value="1"/>
</dbReference>
<feature type="domain" description="Thiamine pyrophosphate enzyme central" evidence="12">
    <location>
        <begin position="202"/>
        <end position="326"/>
    </location>
</feature>
<keyword evidence="10" id="KW-0456">Lyase</keyword>
<protein>
    <recommendedName>
        <fullName evidence="5">Alpha-keto-acid decarboxylase</fullName>
    </recommendedName>
</protein>
<keyword evidence="7" id="KW-0210">Decarboxylase</keyword>
<dbReference type="PANTHER" id="PTHR43452:SF30">
    <property type="entry name" value="PYRUVATE DECARBOXYLASE ISOZYME 1-RELATED"/>
    <property type="match status" value="1"/>
</dbReference>
<evidence type="ECO:0000259" key="13">
    <source>
        <dbReference type="Pfam" id="PF02775"/>
    </source>
</evidence>
<evidence type="ECO:0000256" key="6">
    <source>
        <dbReference type="ARBA" id="ARBA00022723"/>
    </source>
</evidence>
<name>A0ABP4ZJP6_9MICO</name>
<dbReference type="InterPro" id="IPR047213">
    <property type="entry name" value="TPP_PYR_PDC_IPDC-like"/>
</dbReference>
<dbReference type="Proteomes" id="UP001501094">
    <property type="component" value="Unassembled WGS sequence"/>
</dbReference>
<evidence type="ECO:0000256" key="11">
    <source>
        <dbReference type="RuleBase" id="RU362132"/>
    </source>
</evidence>
<comment type="similarity">
    <text evidence="4 11">Belongs to the TPP enzyme family.</text>
</comment>
<evidence type="ECO:0000256" key="5">
    <source>
        <dbReference type="ARBA" id="ARBA00020054"/>
    </source>
</evidence>
<dbReference type="InterPro" id="IPR011766">
    <property type="entry name" value="TPP_enzyme_TPP-bd"/>
</dbReference>
<dbReference type="CDD" id="cd07038">
    <property type="entry name" value="TPP_PYR_PDC_IPDC_like"/>
    <property type="match status" value="1"/>
</dbReference>
<keyword evidence="16" id="KW-1185">Reference proteome</keyword>
<dbReference type="PIRSF" id="PIRSF036565">
    <property type="entry name" value="Pyruvt_ip_decrb"/>
    <property type="match status" value="1"/>
</dbReference>
<evidence type="ECO:0000259" key="14">
    <source>
        <dbReference type="Pfam" id="PF02776"/>
    </source>
</evidence>